<comment type="similarity">
    <text evidence="1">Belongs to the bacterial sugar transferase family.</text>
</comment>
<comment type="caution">
    <text evidence="5">The sequence shown here is derived from an EMBL/GenBank/DDBJ whole genome shotgun (WGS) entry which is preliminary data.</text>
</comment>
<dbReference type="Proteomes" id="UP000617734">
    <property type="component" value="Unassembled WGS sequence"/>
</dbReference>
<organism evidence="5 6">
    <name type="scientific">Kitasatospora indigofera</name>
    <dbReference type="NCBI Taxonomy" id="67307"/>
    <lineage>
        <taxon>Bacteria</taxon>
        <taxon>Bacillati</taxon>
        <taxon>Actinomycetota</taxon>
        <taxon>Actinomycetes</taxon>
        <taxon>Kitasatosporales</taxon>
        <taxon>Streptomycetaceae</taxon>
        <taxon>Kitasatospora</taxon>
    </lineage>
</organism>
<dbReference type="RefSeq" id="WP_229927633.1">
    <property type="nucleotide sequence ID" value="NZ_BNBO01000025.1"/>
</dbReference>
<keyword evidence="3" id="KW-1133">Transmembrane helix</keyword>
<reference evidence="5" key="1">
    <citation type="journal article" date="2014" name="Int. J. Syst. Evol. Microbiol.">
        <title>Complete genome sequence of Corynebacterium casei LMG S-19264T (=DSM 44701T), isolated from a smear-ripened cheese.</title>
        <authorList>
            <consortium name="US DOE Joint Genome Institute (JGI-PGF)"/>
            <person name="Walter F."/>
            <person name="Albersmeier A."/>
            <person name="Kalinowski J."/>
            <person name="Ruckert C."/>
        </authorList>
    </citation>
    <scope>NUCLEOTIDE SEQUENCE</scope>
    <source>
        <strain evidence="5">JCM 4646</strain>
    </source>
</reference>
<dbReference type="Pfam" id="PF02397">
    <property type="entry name" value="Bac_transf"/>
    <property type="match status" value="1"/>
</dbReference>
<name>A0A919KX27_9ACTN</name>
<evidence type="ECO:0000256" key="2">
    <source>
        <dbReference type="SAM" id="MobiDB-lite"/>
    </source>
</evidence>
<dbReference type="PANTHER" id="PTHR30576:SF8">
    <property type="entry name" value="UNDECAPRENYL-PHOSPHATE GALACTOSE PHOSPHOTRANSFERASE"/>
    <property type="match status" value="1"/>
</dbReference>
<keyword evidence="6" id="KW-1185">Reference proteome</keyword>
<feature type="compositionally biased region" description="Pro residues" evidence="2">
    <location>
        <begin position="184"/>
        <end position="200"/>
    </location>
</feature>
<feature type="region of interest" description="Disordered" evidence="2">
    <location>
        <begin position="101"/>
        <end position="121"/>
    </location>
</feature>
<feature type="transmembrane region" description="Helical" evidence="3">
    <location>
        <begin position="7"/>
        <end position="28"/>
    </location>
</feature>
<evidence type="ECO:0000259" key="4">
    <source>
        <dbReference type="Pfam" id="PF02397"/>
    </source>
</evidence>
<reference evidence="5" key="2">
    <citation type="submission" date="2020-09" db="EMBL/GenBank/DDBJ databases">
        <authorList>
            <person name="Sun Q."/>
            <person name="Ohkuma M."/>
        </authorList>
    </citation>
    <scope>NUCLEOTIDE SEQUENCE</scope>
    <source>
        <strain evidence="5">JCM 4646</strain>
    </source>
</reference>
<keyword evidence="3" id="KW-0472">Membrane</keyword>
<accession>A0A919KX27</accession>
<dbReference type="AlphaFoldDB" id="A0A919KX27"/>
<dbReference type="GeneID" id="95354774"/>
<feature type="compositionally biased region" description="Low complexity" evidence="2">
    <location>
        <begin position="201"/>
        <end position="211"/>
    </location>
</feature>
<feature type="compositionally biased region" description="Basic and acidic residues" evidence="2">
    <location>
        <begin position="227"/>
        <end position="240"/>
    </location>
</feature>
<protein>
    <recommendedName>
        <fullName evidence="4">Bacterial sugar transferase domain-containing protein</fullName>
    </recommendedName>
</protein>
<evidence type="ECO:0000256" key="3">
    <source>
        <dbReference type="SAM" id="Phobius"/>
    </source>
</evidence>
<evidence type="ECO:0000313" key="6">
    <source>
        <dbReference type="Proteomes" id="UP000617734"/>
    </source>
</evidence>
<dbReference type="InterPro" id="IPR003362">
    <property type="entry name" value="Bact_transf"/>
</dbReference>
<dbReference type="GO" id="GO:0016780">
    <property type="term" value="F:phosphotransferase activity, for other substituted phosphate groups"/>
    <property type="evidence" value="ECO:0007669"/>
    <property type="project" value="TreeGrafter"/>
</dbReference>
<sequence length="240" mass="24913">MRRAADLAITALAGITAIPLGLLIALLIRCTCGGPVLVRRPGTGRHGRPFEVLAFRTTRAARVPGGPAASGTTRLGALLRRTGLEQLPQLWNVVRGEMGVIGPRPDPPGQAPGRSPGPYGRYDVRPGLTGWAQVSGRAAVSRSQRAALDLWYVEHRSLRLDLRILARTVKLLLRPGGGPVVVPATPPAATPPAATPPAATPPATATGSVTVPPLPGASRQAAGPRVPRADRSEESAGPRC</sequence>
<keyword evidence="3" id="KW-0812">Transmembrane</keyword>
<evidence type="ECO:0000313" key="5">
    <source>
        <dbReference type="EMBL" id="GHH75279.1"/>
    </source>
</evidence>
<gene>
    <name evidence="5" type="ORF">GCM10018781_43800</name>
</gene>
<evidence type="ECO:0000256" key="1">
    <source>
        <dbReference type="ARBA" id="ARBA00006464"/>
    </source>
</evidence>
<dbReference type="EMBL" id="BNBO01000025">
    <property type="protein sequence ID" value="GHH75279.1"/>
    <property type="molecule type" value="Genomic_DNA"/>
</dbReference>
<proteinExistence type="inferred from homology"/>
<dbReference type="PANTHER" id="PTHR30576">
    <property type="entry name" value="COLANIC BIOSYNTHESIS UDP-GLUCOSE LIPID CARRIER TRANSFERASE"/>
    <property type="match status" value="1"/>
</dbReference>
<feature type="domain" description="Bacterial sugar transferase" evidence="4">
    <location>
        <begin position="2"/>
        <end position="173"/>
    </location>
</feature>
<feature type="region of interest" description="Disordered" evidence="2">
    <location>
        <begin position="183"/>
        <end position="240"/>
    </location>
</feature>